<dbReference type="PANTHER" id="PTHR30386:SF26">
    <property type="entry name" value="TRANSPORT PROTEIN COMB"/>
    <property type="match status" value="1"/>
</dbReference>
<feature type="coiled-coil region" evidence="5">
    <location>
        <begin position="232"/>
        <end position="266"/>
    </location>
</feature>
<dbReference type="Proteomes" id="UP000286071">
    <property type="component" value="Unassembled WGS sequence"/>
</dbReference>
<protein>
    <recommendedName>
        <fullName evidence="8">HlyD family efflux transporter periplasmic adaptor subunit</fullName>
    </recommendedName>
</protein>
<dbReference type="GO" id="GO:0016020">
    <property type="term" value="C:membrane"/>
    <property type="evidence" value="ECO:0007669"/>
    <property type="project" value="UniProtKB-SubCell"/>
</dbReference>
<evidence type="ECO:0008006" key="8">
    <source>
        <dbReference type="Google" id="ProtNLM"/>
    </source>
</evidence>
<evidence type="ECO:0000313" key="6">
    <source>
        <dbReference type="EMBL" id="RON08630.1"/>
    </source>
</evidence>
<evidence type="ECO:0000313" key="7">
    <source>
        <dbReference type="Proteomes" id="UP000286071"/>
    </source>
</evidence>
<evidence type="ECO:0000256" key="4">
    <source>
        <dbReference type="ARBA" id="ARBA00023136"/>
    </source>
</evidence>
<evidence type="ECO:0000256" key="5">
    <source>
        <dbReference type="SAM" id="Coils"/>
    </source>
</evidence>
<dbReference type="PANTHER" id="PTHR30386">
    <property type="entry name" value="MEMBRANE FUSION SUBUNIT OF EMRAB-TOLC MULTIDRUG EFFLUX PUMP"/>
    <property type="match status" value="1"/>
</dbReference>
<keyword evidence="2" id="KW-0812">Transmembrane</keyword>
<proteinExistence type="predicted"/>
<comment type="caution">
    <text evidence="6">The sequence shown here is derived from an EMBL/GenBank/DDBJ whole genome shotgun (WGS) entry which is preliminary data.</text>
</comment>
<accession>A0A423H5Z9</accession>
<sequence>MAEERSRFFSWSLLPRLVGLGVLVFIIWLLLSTLLMPLVSTSATRAILNAPVILLTTPIEGVVNSLEVKPGSTFAQGQKIAVVENPRANQETLLTLQTRRLTLEQELSSSASQAEHDQQYYDELEKTSQRYQSAFHTRQLYAQRALKAESSAASARLTDAQETVDRNLELFVQGAVSGAVVASSKAKLASLQGAAESVRSQLQINDGDVNAANKQVYLDPDQLRMFDLSAQMTTLKLSLENQARNRETYQRELDNLNHLIETEQNRVKLTAGYEVTAYSSGTVQELLAPQGTVVQAGSTLLRATNCQESYVVAVFPERMASKIDHDSVLTVRIHGLDEPLKANVVQLLSSTKDIRPNSYSVPFPYAEQNSVYVVGTFAADLTDSQRAMTCNPGLWASAEVSHS</sequence>
<name>A0A423H5Z9_9PSED</name>
<dbReference type="RefSeq" id="WP_123425854.1">
    <property type="nucleotide sequence ID" value="NZ_MOBJ01000009.1"/>
</dbReference>
<evidence type="ECO:0000256" key="3">
    <source>
        <dbReference type="ARBA" id="ARBA00022989"/>
    </source>
</evidence>
<evidence type="ECO:0000256" key="2">
    <source>
        <dbReference type="ARBA" id="ARBA00022692"/>
    </source>
</evidence>
<organism evidence="6 7">
    <name type="scientific">Pseudomonas brassicacearum</name>
    <dbReference type="NCBI Taxonomy" id="930166"/>
    <lineage>
        <taxon>Bacteria</taxon>
        <taxon>Pseudomonadati</taxon>
        <taxon>Pseudomonadota</taxon>
        <taxon>Gammaproteobacteria</taxon>
        <taxon>Pseudomonadales</taxon>
        <taxon>Pseudomonadaceae</taxon>
        <taxon>Pseudomonas</taxon>
    </lineage>
</organism>
<dbReference type="EMBL" id="MOBJ01000009">
    <property type="protein sequence ID" value="RON08630.1"/>
    <property type="molecule type" value="Genomic_DNA"/>
</dbReference>
<evidence type="ECO:0000256" key="1">
    <source>
        <dbReference type="ARBA" id="ARBA00004167"/>
    </source>
</evidence>
<reference evidence="6 7" key="1">
    <citation type="submission" date="2016-10" db="EMBL/GenBank/DDBJ databases">
        <title>Comparative genome analysis of multiple Pseudomonas spp. focuses on biocontrol and plant growth promoting traits.</title>
        <authorList>
            <person name="Tao X.-Y."/>
            <person name="Taylor C.G."/>
        </authorList>
    </citation>
    <scope>NUCLEOTIDE SEQUENCE [LARGE SCALE GENOMIC DNA]</scope>
    <source>
        <strain evidence="6 7">48H11</strain>
    </source>
</reference>
<dbReference type="InterPro" id="IPR050739">
    <property type="entry name" value="MFP"/>
</dbReference>
<dbReference type="OrthoDB" id="5940762at2"/>
<keyword evidence="5" id="KW-0175">Coiled coil</keyword>
<dbReference type="AlphaFoldDB" id="A0A423H5Z9"/>
<gene>
    <name evidence="6" type="ORF">BK659_14735</name>
</gene>
<keyword evidence="3" id="KW-1133">Transmembrane helix</keyword>
<comment type="subcellular location">
    <subcellularLocation>
        <location evidence="1">Membrane</location>
        <topology evidence="1">Single-pass membrane protein</topology>
    </subcellularLocation>
</comment>
<keyword evidence="4" id="KW-0472">Membrane</keyword>